<dbReference type="InterPro" id="IPR004887">
    <property type="entry name" value="GSH_synth_subst-bd"/>
</dbReference>
<organism evidence="14 15">
    <name type="scientific">Ramalina farinacea</name>
    <dbReference type="NCBI Taxonomy" id="258253"/>
    <lineage>
        <taxon>Eukaryota</taxon>
        <taxon>Fungi</taxon>
        <taxon>Dikarya</taxon>
        <taxon>Ascomycota</taxon>
        <taxon>Pezizomycotina</taxon>
        <taxon>Lecanoromycetes</taxon>
        <taxon>OSLEUM clade</taxon>
        <taxon>Lecanoromycetidae</taxon>
        <taxon>Lecanorales</taxon>
        <taxon>Lecanorineae</taxon>
        <taxon>Ramalinaceae</taxon>
        <taxon>Ramalina</taxon>
    </lineage>
</organism>
<dbReference type="Gene3D" id="3.30.1490.80">
    <property type="match status" value="1"/>
</dbReference>
<feature type="binding site" evidence="10">
    <location>
        <position position="445"/>
    </location>
    <ligand>
        <name>ATP</name>
        <dbReference type="ChEBI" id="CHEBI:30616"/>
    </ligand>
</feature>
<dbReference type="GO" id="GO:0005524">
    <property type="term" value="F:ATP binding"/>
    <property type="evidence" value="ECO:0007669"/>
    <property type="project" value="UniProtKB-UniRule"/>
</dbReference>
<evidence type="ECO:0000256" key="7">
    <source>
        <dbReference type="ARBA" id="ARBA00022840"/>
    </source>
</evidence>
<evidence type="ECO:0000256" key="4">
    <source>
        <dbReference type="ARBA" id="ARBA00022684"/>
    </source>
</evidence>
<feature type="binding site" evidence="10">
    <location>
        <position position="324"/>
    </location>
    <ligand>
        <name>ATP</name>
        <dbReference type="ChEBI" id="CHEBI:30616"/>
    </ligand>
</feature>
<reference evidence="14" key="1">
    <citation type="journal article" date="2023" name="Genome Biol. Evol.">
        <title>First Whole Genome Sequence and Flow Cytometry Genome Size Data for the Lichen-Forming Fungus Ramalina farinacea (Ascomycota).</title>
        <authorList>
            <person name="Llewellyn T."/>
            <person name="Mian S."/>
            <person name="Hill R."/>
            <person name="Leitch I.J."/>
            <person name="Gaya E."/>
        </authorList>
    </citation>
    <scope>NUCLEOTIDE SEQUENCE</scope>
    <source>
        <strain evidence="14">LIQ254RAFAR</strain>
    </source>
</reference>
<feature type="binding site" evidence="11">
    <location>
        <position position="387"/>
    </location>
    <ligand>
        <name>Mg(2+)</name>
        <dbReference type="ChEBI" id="CHEBI:18420"/>
    </ligand>
</feature>
<keyword evidence="7 9" id="KW-0067">ATP-binding</keyword>
<feature type="binding site" evidence="10">
    <location>
        <position position="127"/>
    </location>
    <ligand>
        <name>substrate</name>
    </ligand>
</feature>
<dbReference type="InterPro" id="IPR016185">
    <property type="entry name" value="PreATP-grasp_dom_sf"/>
</dbReference>
<evidence type="ECO:0000256" key="2">
    <source>
        <dbReference type="ARBA" id="ARBA00010385"/>
    </source>
</evidence>
<dbReference type="InterPro" id="IPR037013">
    <property type="entry name" value="GSH-S_sub-bd_sf"/>
</dbReference>
<dbReference type="Gene3D" id="3.30.1490.50">
    <property type="match status" value="1"/>
</dbReference>
<evidence type="ECO:0000313" key="14">
    <source>
        <dbReference type="EMBL" id="MDI1484891.1"/>
    </source>
</evidence>
<dbReference type="InterPro" id="IPR005615">
    <property type="entry name" value="Glutathione_synthase"/>
</dbReference>
<sequence>MASGPSRPNHLSEDHLEELSSTVRDWQFTHGSLLKAAPYSGKSYAYPIGVSLFPSNFPRRLFESALDLQRIFNQLYSAVANDGVWLYHMLRNQIMNDPASMAAILWNIHTNAISSGITQPVSLGIYRSDYMLHAPTPTDDMSLKQVEFNTYSVAGGSHSNLISQMHSHLAGTGAYQQDPSPLRPSLPANNTIEGIADALSLTHEHYCPVAPDGPSAVLFVVQPNNVNIADERPIEYALNDRQIRCFRVEFGGEIMARTSLDARKALLFHPIYAPEDPVEISVVYHRAGYNVEEYDAAGRACRLHLEVSRAIKCPSILGHLATLKMVQQQLTKRENLSRFMGDEEVETILAVCMPMYPLDDSKEGKKSKEIVRDGTQVKNHVLKPCLEGGGHNIFGGQIPGHLRQLRKEGNTGEDLVLMELIQPPDVRNVLMSPIQGGYSGSVVSELGVFGASMWRSTATRRSQKTDDQEYYEEEDGLREEEGDHSKEEDKERDENILLNRQIGFSFKTKRRSVKEMSVVKGYGCFDSPFLI</sequence>
<gene>
    <name evidence="14" type="ORF">OHK93_000025</name>
</gene>
<evidence type="ECO:0000256" key="10">
    <source>
        <dbReference type="PIRSR" id="PIRSR001558-1"/>
    </source>
</evidence>
<evidence type="ECO:0000256" key="8">
    <source>
        <dbReference type="ARBA" id="ARBA00022842"/>
    </source>
</evidence>
<dbReference type="EMBL" id="JAPUFD010000001">
    <property type="protein sequence ID" value="MDI1484891.1"/>
    <property type="molecule type" value="Genomic_DNA"/>
</dbReference>
<feature type="binding site" evidence="10">
    <location>
        <begin position="418"/>
        <end position="421"/>
    </location>
    <ligand>
        <name>ATP</name>
        <dbReference type="ChEBI" id="CHEBI:30616"/>
    </ligand>
</feature>
<dbReference type="SUPFAM" id="SSF56059">
    <property type="entry name" value="Glutathione synthetase ATP-binding domain-like"/>
    <property type="match status" value="1"/>
</dbReference>
<dbReference type="Pfam" id="PF03917">
    <property type="entry name" value="GSH_synth_ATP"/>
    <property type="match status" value="1"/>
</dbReference>
<feature type="binding site" evidence="10">
    <location>
        <position position="147"/>
    </location>
    <ligand>
        <name>ATP</name>
        <dbReference type="ChEBI" id="CHEBI:30616"/>
    </ligand>
</feature>
<evidence type="ECO:0000256" key="1">
    <source>
        <dbReference type="ARBA" id="ARBA00004965"/>
    </source>
</evidence>
<keyword evidence="8 9" id="KW-0460">Magnesium</keyword>
<name>A0AA43TN13_9LECA</name>
<evidence type="ECO:0000256" key="9">
    <source>
        <dbReference type="PIRNR" id="PIRNR001558"/>
    </source>
</evidence>
<comment type="similarity">
    <text evidence="2 9">Belongs to the eukaryotic GSH synthase family.</text>
</comment>
<dbReference type="GO" id="GO:0043295">
    <property type="term" value="F:glutathione binding"/>
    <property type="evidence" value="ECO:0007669"/>
    <property type="project" value="UniProtKB-UniRule"/>
</dbReference>
<keyword evidence="6 9" id="KW-0547">Nucleotide-binding</keyword>
<protein>
    <recommendedName>
        <fullName evidence="9">Glutathione synthetase</fullName>
        <shortName evidence="9">GSH-S</shortName>
        <ecNumber evidence="9">6.3.2.3</ecNumber>
    </recommendedName>
</protein>
<feature type="domain" description="Glutathione synthase substrate-binding" evidence="13">
    <location>
        <begin position="216"/>
        <end position="321"/>
    </location>
</feature>
<evidence type="ECO:0000259" key="13">
    <source>
        <dbReference type="Pfam" id="PF03199"/>
    </source>
</evidence>
<dbReference type="InterPro" id="IPR014049">
    <property type="entry name" value="Glutathione_synthase_N_euk"/>
</dbReference>
<evidence type="ECO:0000256" key="6">
    <source>
        <dbReference type="ARBA" id="ARBA00022741"/>
    </source>
</evidence>
<comment type="caution">
    <text evidence="14">The sequence shown here is derived from an EMBL/GenBank/DDBJ whole genome shotgun (WGS) entry which is preliminary data.</text>
</comment>
<evidence type="ECO:0000256" key="11">
    <source>
        <dbReference type="PIRSR" id="PIRSR001558-2"/>
    </source>
</evidence>
<evidence type="ECO:0000256" key="5">
    <source>
        <dbReference type="ARBA" id="ARBA00022723"/>
    </source>
</evidence>
<dbReference type="Pfam" id="PF03199">
    <property type="entry name" value="GSH_synthase"/>
    <property type="match status" value="1"/>
</dbReference>
<dbReference type="GO" id="GO:0005829">
    <property type="term" value="C:cytosol"/>
    <property type="evidence" value="ECO:0007669"/>
    <property type="project" value="TreeGrafter"/>
</dbReference>
<dbReference type="SUPFAM" id="SSF52440">
    <property type="entry name" value="PreATP-grasp domain"/>
    <property type="match status" value="1"/>
</dbReference>
<feature type="compositionally biased region" description="Basic and acidic residues" evidence="12">
    <location>
        <begin position="479"/>
        <end position="494"/>
    </location>
</feature>
<dbReference type="GO" id="GO:0004363">
    <property type="term" value="F:glutathione synthase activity"/>
    <property type="evidence" value="ECO:0007669"/>
    <property type="project" value="UniProtKB-UniRule"/>
</dbReference>
<dbReference type="InterPro" id="IPR014709">
    <property type="entry name" value="Glutathione_synthase_C_euk"/>
</dbReference>
<dbReference type="InterPro" id="IPR014042">
    <property type="entry name" value="Glutathione_synthase_a-hlx"/>
</dbReference>
<keyword evidence="15" id="KW-1185">Reference proteome</keyword>
<dbReference type="PANTHER" id="PTHR11130:SF0">
    <property type="entry name" value="GLUTATHIONE SYNTHETASE"/>
    <property type="match status" value="1"/>
</dbReference>
<evidence type="ECO:0000313" key="15">
    <source>
        <dbReference type="Proteomes" id="UP001161017"/>
    </source>
</evidence>
<proteinExistence type="inferred from homology"/>
<dbReference type="PANTHER" id="PTHR11130">
    <property type="entry name" value="GLUTATHIONE SYNTHETASE"/>
    <property type="match status" value="1"/>
</dbReference>
<dbReference type="Gene3D" id="1.10.1080.10">
    <property type="entry name" value="Glutathione Synthetase, Chain A, domain 3"/>
    <property type="match status" value="1"/>
</dbReference>
<feature type="region of interest" description="Disordered" evidence="12">
    <location>
        <begin position="457"/>
        <end position="494"/>
    </location>
</feature>
<accession>A0AA43TN13</accession>
<feature type="binding site" evidence="11">
    <location>
        <position position="149"/>
    </location>
    <ligand>
        <name>Mg(2+)</name>
        <dbReference type="ChEBI" id="CHEBI:18420"/>
    </ligand>
</feature>
<dbReference type="GO" id="GO:0000287">
    <property type="term" value="F:magnesium ion binding"/>
    <property type="evidence" value="ECO:0007669"/>
    <property type="project" value="UniProtKB-UniRule"/>
</dbReference>
<evidence type="ECO:0000256" key="12">
    <source>
        <dbReference type="SAM" id="MobiDB-lite"/>
    </source>
</evidence>
<evidence type="ECO:0000256" key="3">
    <source>
        <dbReference type="ARBA" id="ARBA00022598"/>
    </source>
</evidence>
<feature type="compositionally biased region" description="Acidic residues" evidence="12">
    <location>
        <begin position="468"/>
        <end position="478"/>
    </location>
</feature>
<comment type="pathway">
    <text evidence="1 9">Sulfur metabolism; glutathione biosynthesis; glutathione from L-cysteine and L-glutamate: step 2/2.</text>
</comment>
<dbReference type="AlphaFoldDB" id="A0AA43TN13"/>
<comment type="catalytic activity">
    <reaction evidence="9">
        <text>gamma-L-glutamyl-L-cysteine + glycine + ATP = glutathione + ADP + phosphate + H(+)</text>
        <dbReference type="Rhea" id="RHEA:13557"/>
        <dbReference type="ChEBI" id="CHEBI:15378"/>
        <dbReference type="ChEBI" id="CHEBI:30616"/>
        <dbReference type="ChEBI" id="CHEBI:43474"/>
        <dbReference type="ChEBI" id="CHEBI:57305"/>
        <dbReference type="ChEBI" id="CHEBI:57925"/>
        <dbReference type="ChEBI" id="CHEBI:58173"/>
        <dbReference type="ChEBI" id="CHEBI:456216"/>
        <dbReference type="EC" id="6.3.2.3"/>
    </reaction>
</comment>
<dbReference type="Proteomes" id="UP001161017">
    <property type="component" value="Unassembled WGS sequence"/>
</dbReference>
<feature type="binding site" evidence="11">
    <location>
        <position position="147"/>
    </location>
    <ligand>
        <name>Mg(2+)</name>
        <dbReference type="ChEBI" id="CHEBI:18420"/>
    </ligand>
</feature>
<dbReference type="Gene3D" id="3.30.470.20">
    <property type="entry name" value="ATP-grasp fold, B domain"/>
    <property type="match status" value="1"/>
</dbReference>
<keyword evidence="4 9" id="KW-0317">Glutathione biosynthesis</keyword>
<feature type="binding site" evidence="10">
    <location>
        <begin position="383"/>
        <end position="392"/>
    </location>
    <ligand>
        <name>ATP</name>
        <dbReference type="ChEBI" id="CHEBI:30616"/>
    </ligand>
</feature>
<keyword evidence="5 9" id="KW-0479">Metal-binding</keyword>
<dbReference type="PIRSF" id="PIRSF001558">
    <property type="entry name" value="GSHase"/>
    <property type="match status" value="1"/>
</dbReference>
<dbReference type="EC" id="6.3.2.3" evidence="9"/>
<comment type="cofactor">
    <cofactor evidence="9 11">
        <name>Mg(2+)</name>
        <dbReference type="ChEBI" id="CHEBI:18420"/>
    </cofactor>
    <text evidence="9 11">Binds 1 Mg(2+) ion per subunit.</text>
</comment>
<keyword evidence="3 9" id="KW-0436">Ligase</keyword>
<dbReference type="Gene3D" id="3.40.50.1760">
    <property type="entry name" value="Glutathione synthase, substrate-binding domain superfamily, eukaryotic"/>
    <property type="match status" value="1"/>
</dbReference>